<evidence type="ECO:0000313" key="9">
    <source>
        <dbReference type="Proteomes" id="UP000018458"/>
    </source>
</evidence>
<evidence type="ECO:0000256" key="4">
    <source>
        <dbReference type="ARBA" id="ARBA00022490"/>
    </source>
</evidence>
<evidence type="ECO:0000256" key="5">
    <source>
        <dbReference type="ARBA" id="ARBA00022694"/>
    </source>
</evidence>
<dbReference type="Proteomes" id="UP000018458">
    <property type="component" value="Unassembled WGS sequence"/>
</dbReference>
<comment type="similarity">
    <text evidence="2">Belongs to the KAE1 / TsaD family. TsaB subfamily.</text>
</comment>
<evidence type="ECO:0000259" key="7">
    <source>
        <dbReference type="Pfam" id="PF00814"/>
    </source>
</evidence>
<dbReference type="FunFam" id="3.30.420.40:FF:000097">
    <property type="entry name" value="tRNA threonylcarbamoyladenosine biosynthesis protein TsaB"/>
    <property type="match status" value="1"/>
</dbReference>
<evidence type="ECO:0000256" key="3">
    <source>
        <dbReference type="ARBA" id="ARBA00019012"/>
    </source>
</evidence>
<dbReference type="OrthoDB" id="9809995at2"/>
<dbReference type="GO" id="GO:0002949">
    <property type="term" value="P:tRNA threonylcarbamoyladenosine modification"/>
    <property type="evidence" value="ECO:0007669"/>
    <property type="project" value="InterPro"/>
</dbReference>
<proteinExistence type="inferred from homology"/>
<sequence>MLLALDTATENCSAALEKDGKIFSVSEVAQQKHAAIILPMIDSLLSSAQAKREDLQGIVFGRGPGSFTGVRIGTSIAQGLSLGLNIKALGVSDLKALAFEAIGEKEGKVVASIDARMGEVYFCIYEKKGVDLIELCEEQVIKPETAVSLCKEKAPDAVYAGTGVAILKDHGLDLNTQVSVLYPDAKAMLKLGALSFSSAACDPAEALPVYLRNEVTWKKVSEQKLKV</sequence>
<evidence type="ECO:0000256" key="6">
    <source>
        <dbReference type="ARBA" id="ARBA00032446"/>
    </source>
</evidence>
<dbReference type="AlphaFoldDB" id="E8LHJ1"/>
<dbReference type="EMBL" id="AEVO01000007">
    <property type="protein sequence ID" value="EFY08010.1"/>
    <property type="molecule type" value="Genomic_DNA"/>
</dbReference>
<dbReference type="NCBIfam" id="TIGR03725">
    <property type="entry name" value="T6A_YeaZ"/>
    <property type="match status" value="1"/>
</dbReference>
<dbReference type="InterPro" id="IPR022496">
    <property type="entry name" value="T6A_TsaB"/>
</dbReference>
<keyword evidence="5" id="KW-0819">tRNA processing</keyword>
<evidence type="ECO:0000256" key="2">
    <source>
        <dbReference type="ARBA" id="ARBA00010493"/>
    </source>
</evidence>
<dbReference type="PANTHER" id="PTHR11735">
    <property type="entry name" value="TRNA N6-ADENOSINE THREONYLCARBAMOYLTRANSFERASE"/>
    <property type="match status" value="1"/>
</dbReference>
<reference evidence="8 9" key="1">
    <citation type="submission" date="2011-01" db="EMBL/GenBank/DDBJ databases">
        <authorList>
            <person name="Weinstock G."/>
            <person name="Sodergren E."/>
            <person name="Clifton S."/>
            <person name="Fulton L."/>
            <person name="Fulton B."/>
            <person name="Courtney L."/>
            <person name="Fronick C."/>
            <person name="Harrison M."/>
            <person name="Strong C."/>
            <person name="Farmer C."/>
            <person name="Delahaunty K."/>
            <person name="Markovic C."/>
            <person name="Hall O."/>
            <person name="Minx P."/>
            <person name="Tomlinson C."/>
            <person name="Mitreva M."/>
            <person name="Hou S."/>
            <person name="Chen J."/>
            <person name="Wollam A."/>
            <person name="Pepin K.H."/>
            <person name="Johnson M."/>
            <person name="Bhonagiri V."/>
            <person name="Zhang X."/>
            <person name="Suruliraj S."/>
            <person name="Warren W."/>
            <person name="Chinwalla A."/>
            <person name="Mardis E.R."/>
            <person name="Wilson R.K."/>
        </authorList>
    </citation>
    <scope>NUCLEOTIDE SEQUENCE [LARGE SCALE GENOMIC DNA]</scope>
    <source>
        <strain evidence="9">DSM 22608 / JCM 16073 / KCTC 15190 / YIT 12066</strain>
    </source>
</reference>
<dbReference type="GO" id="GO:0005829">
    <property type="term" value="C:cytosol"/>
    <property type="evidence" value="ECO:0007669"/>
    <property type="project" value="TreeGrafter"/>
</dbReference>
<dbReference type="STRING" id="762983.HMPREF9444_00164"/>
<dbReference type="CDD" id="cd24032">
    <property type="entry name" value="ASKHA_NBD_TsaB"/>
    <property type="match status" value="1"/>
</dbReference>
<name>E8LHJ1_SUCHY</name>
<evidence type="ECO:0000256" key="1">
    <source>
        <dbReference type="ARBA" id="ARBA00004496"/>
    </source>
</evidence>
<dbReference type="HOGENOM" id="CLU_064886_2_0_6"/>
<accession>E8LHJ1</accession>
<dbReference type="Gene3D" id="3.30.420.40">
    <property type="match status" value="2"/>
</dbReference>
<gene>
    <name evidence="8" type="primary">yeaZ</name>
    <name evidence="8" type="ORF">HMPREF9444_00164</name>
</gene>
<dbReference type="PANTHER" id="PTHR11735:SF11">
    <property type="entry name" value="TRNA THREONYLCARBAMOYLADENOSINE BIOSYNTHESIS PROTEIN TSAB"/>
    <property type="match status" value="1"/>
</dbReference>
<evidence type="ECO:0000313" key="8">
    <source>
        <dbReference type="EMBL" id="EFY08010.1"/>
    </source>
</evidence>
<dbReference type="RefSeq" id="WP_009142391.1">
    <property type="nucleotide sequence ID" value="NZ_GL830945.1"/>
</dbReference>
<feature type="domain" description="Gcp-like" evidence="7">
    <location>
        <begin position="27"/>
        <end position="155"/>
    </location>
</feature>
<organism evidence="8 9">
    <name type="scientific">Succinatimonas hippei (strain DSM 22608 / JCM 16073 / KCTC 15190 / YIT 12066)</name>
    <dbReference type="NCBI Taxonomy" id="762983"/>
    <lineage>
        <taxon>Bacteria</taxon>
        <taxon>Pseudomonadati</taxon>
        <taxon>Pseudomonadota</taxon>
        <taxon>Gammaproteobacteria</taxon>
        <taxon>Aeromonadales</taxon>
        <taxon>Succinivibrionaceae</taxon>
        <taxon>Succinatimonas</taxon>
    </lineage>
</organism>
<comment type="subcellular location">
    <subcellularLocation>
        <location evidence="1">Cytoplasm</location>
    </subcellularLocation>
</comment>
<dbReference type="Pfam" id="PF00814">
    <property type="entry name" value="TsaD"/>
    <property type="match status" value="1"/>
</dbReference>
<dbReference type="InterPro" id="IPR043129">
    <property type="entry name" value="ATPase_NBD"/>
</dbReference>
<comment type="caution">
    <text evidence="8">The sequence shown here is derived from an EMBL/GenBank/DDBJ whole genome shotgun (WGS) entry which is preliminary data.</text>
</comment>
<keyword evidence="9" id="KW-1185">Reference proteome</keyword>
<dbReference type="eggNOG" id="COG1214">
    <property type="taxonomic scope" value="Bacteria"/>
</dbReference>
<protein>
    <recommendedName>
        <fullName evidence="3">tRNA threonylcarbamoyladenosine biosynthesis protein TsaB</fullName>
    </recommendedName>
    <alternativeName>
        <fullName evidence="6">t(6)A37 threonylcarbamoyladenosine biosynthesis protein TsaB</fullName>
    </alternativeName>
</protein>
<keyword evidence="4" id="KW-0963">Cytoplasm</keyword>
<dbReference type="SUPFAM" id="SSF53067">
    <property type="entry name" value="Actin-like ATPase domain"/>
    <property type="match status" value="2"/>
</dbReference>
<dbReference type="InterPro" id="IPR000905">
    <property type="entry name" value="Gcp-like_dom"/>
</dbReference>